<dbReference type="Gene3D" id="3.40.630.30">
    <property type="match status" value="1"/>
</dbReference>
<dbReference type="STRING" id="1192868.GCA_000304395_01746"/>
<protein>
    <submittedName>
        <fullName evidence="2">Putative acetyltransferase</fullName>
    </submittedName>
</protein>
<dbReference type="Proteomes" id="UP000245396">
    <property type="component" value="Unassembled WGS sequence"/>
</dbReference>
<evidence type="ECO:0000313" key="3">
    <source>
        <dbReference type="Proteomes" id="UP000245396"/>
    </source>
</evidence>
<keyword evidence="2" id="KW-0808">Transferase</keyword>
<dbReference type="PROSITE" id="PS51186">
    <property type="entry name" value="GNAT"/>
    <property type="match status" value="1"/>
</dbReference>
<dbReference type="Pfam" id="PF13302">
    <property type="entry name" value="Acetyltransf_3"/>
    <property type="match status" value="1"/>
</dbReference>
<feature type="domain" description="N-acetyltransferase" evidence="1">
    <location>
        <begin position="1"/>
        <end position="186"/>
    </location>
</feature>
<dbReference type="PANTHER" id="PTHR39173">
    <property type="entry name" value="ACETYLTRANSFERASE"/>
    <property type="match status" value="1"/>
</dbReference>
<accession>A0A316BZP9</accession>
<evidence type="ECO:0000313" key="2">
    <source>
        <dbReference type="EMBL" id="PWJ80556.1"/>
    </source>
</evidence>
<sequence>MTIELVKPALEHLPSYVDALQRGWSPDNVQPEVTAREHLAAIAADPLAFIESLDDPEAKGPALTLPDGTTVPRLPGYRRFIWDGEVAGSIGFRWQEGTSALPSHVLGHIGYAIVPWKRGHGYATRALALMLDEARARGLDYVEITAQPDNVASHKVILANGGMLLERFLEDAAYGGAESLRFRVDL</sequence>
<dbReference type="AlphaFoldDB" id="A0A316BZP9"/>
<dbReference type="CDD" id="cd04301">
    <property type="entry name" value="NAT_SF"/>
    <property type="match status" value="1"/>
</dbReference>
<dbReference type="RefSeq" id="WP_109613837.1">
    <property type="nucleotide sequence ID" value="NZ_QGGG01000012.1"/>
</dbReference>
<dbReference type="OrthoDB" id="5293267at2"/>
<dbReference type="InterPro" id="IPR016181">
    <property type="entry name" value="Acyl_CoA_acyltransferase"/>
</dbReference>
<dbReference type="EMBL" id="QGGG01000012">
    <property type="protein sequence ID" value="PWJ80556.1"/>
    <property type="molecule type" value="Genomic_DNA"/>
</dbReference>
<keyword evidence="3" id="KW-1185">Reference proteome</keyword>
<comment type="caution">
    <text evidence="2">The sequence shown here is derived from an EMBL/GenBank/DDBJ whole genome shotgun (WGS) entry which is preliminary data.</text>
</comment>
<dbReference type="GO" id="GO:0016747">
    <property type="term" value="F:acyltransferase activity, transferring groups other than amino-acyl groups"/>
    <property type="evidence" value="ECO:0007669"/>
    <property type="project" value="InterPro"/>
</dbReference>
<reference evidence="2 3" key="1">
    <citation type="submission" date="2018-05" db="EMBL/GenBank/DDBJ databases">
        <title>Genomic Encyclopedia of Type Strains, Phase IV (KMG-IV): sequencing the most valuable type-strain genomes for metagenomic binning, comparative biology and taxonomic classification.</title>
        <authorList>
            <person name="Goeker M."/>
        </authorList>
    </citation>
    <scope>NUCLEOTIDE SEQUENCE [LARGE SCALE GENOMIC DNA]</scope>
    <source>
        <strain evidence="2 3">DSM 6986</strain>
    </source>
</reference>
<gene>
    <name evidence="2" type="ORF">C7441_11297</name>
</gene>
<proteinExistence type="predicted"/>
<name>A0A316BZP9_PSESE</name>
<dbReference type="InterPro" id="IPR000182">
    <property type="entry name" value="GNAT_dom"/>
</dbReference>
<dbReference type="SUPFAM" id="SSF55729">
    <property type="entry name" value="Acyl-CoA N-acyltransferases (Nat)"/>
    <property type="match status" value="1"/>
</dbReference>
<dbReference type="PANTHER" id="PTHR39173:SF1">
    <property type="entry name" value="ACETYLTRANSFERASE"/>
    <property type="match status" value="1"/>
</dbReference>
<evidence type="ECO:0000259" key="1">
    <source>
        <dbReference type="PROSITE" id="PS51186"/>
    </source>
</evidence>
<organism evidence="2 3">
    <name type="scientific">Pseudaminobacter salicylatoxidans</name>
    <dbReference type="NCBI Taxonomy" id="93369"/>
    <lineage>
        <taxon>Bacteria</taxon>
        <taxon>Pseudomonadati</taxon>
        <taxon>Pseudomonadota</taxon>
        <taxon>Alphaproteobacteria</taxon>
        <taxon>Hyphomicrobiales</taxon>
        <taxon>Phyllobacteriaceae</taxon>
        <taxon>Pseudaminobacter</taxon>
    </lineage>
</organism>